<dbReference type="CDD" id="cd24048">
    <property type="entry name" value="ASKHA_NBD_FtsA"/>
    <property type="match status" value="1"/>
</dbReference>
<dbReference type="AlphaFoldDB" id="A0A1G2Q318"/>
<evidence type="ECO:0000256" key="2">
    <source>
        <dbReference type="ARBA" id="ARBA00022618"/>
    </source>
</evidence>
<dbReference type="Gene3D" id="3.30.420.40">
    <property type="match status" value="1"/>
</dbReference>
<comment type="function">
    <text evidence="5 6">Cell division protein that is involved in the assembly of the Z ring. May serve as a membrane anchor for the Z ring.</text>
</comment>
<evidence type="ECO:0000256" key="4">
    <source>
        <dbReference type="ARBA" id="ARBA00023306"/>
    </source>
</evidence>
<evidence type="ECO:0000259" key="7">
    <source>
        <dbReference type="PROSITE" id="PS50006"/>
    </source>
</evidence>
<dbReference type="GO" id="GO:0032153">
    <property type="term" value="C:cell division site"/>
    <property type="evidence" value="ECO:0007669"/>
    <property type="project" value="UniProtKB-UniRule"/>
</dbReference>
<dbReference type="SMART" id="SM00842">
    <property type="entry name" value="FtsA"/>
    <property type="match status" value="1"/>
</dbReference>
<reference evidence="8 9" key="1">
    <citation type="journal article" date="2016" name="Nat. Commun.">
        <title>Thousands of microbial genomes shed light on interconnected biogeochemical processes in an aquifer system.</title>
        <authorList>
            <person name="Anantharaman K."/>
            <person name="Brown C.T."/>
            <person name="Hug L.A."/>
            <person name="Sharon I."/>
            <person name="Castelle C.J."/>
            <person name="Probst A.J."/>
            <person name="Thomas B.C."/>
            <person name="Singh A."/>
            <person name="Wilkins M.J."/>
            <person name="Karaoz U."/>
            <person name="Brodie E.L."/>
            <person name="Williams K.H."/>
            <person name="Hubbard S.S."/>
            <person name="Banfield J.F."/>
        </authorList>
    </citation>
    <scope>NUCLEOTIDE SEQUENCE [LARGE SCALE GENOMIC DNA]</scope>
</reference>
<name>A0A1G2Q318_9BACT</name>
<gene>
    <name evidence="5" type="primary">ftsA</name>
    <name evidence="8" type="ORF">A2388_01995</name>
</gene>
<proteinExistence type="inferred from homology"/>
<comment type="similarity">
    <text evidence="5 6">Belongs to the FtsA/MreB family.</text>
</comment>
<dbReference type="Pfam" id="PF02491">
    <property type="entry name" value="SHS2_FTSA"/>
    <property type="match status" value="1"/>
</dbReference>
<dbReference type="Gene3D" id="3.30.1490.110">
    <property type="match status" value="1"/>
</dbReference>
<dbReference type="InterPro" id="IPR000253">
    <property type="entry name" value="FHA_dom"/>
</dbReference>
<evidence type="ECO:0000313" key="8">
    <source>
        <dbReference type="EMBL" id="OHA54976.1"/>
    </source>
</evidence>
<dbReference type="PIRSF" id="PIRSF003101">
    <property type="entry name" value="FtsA"/>
    <property type="match status" value="1"/>
</dbReference>
<dbReference type="NCBIfam" id="TIGR01174">
    <property type="entry name" value="ftsA"/>
    <property type="match status" value="1"/>
</dbReference>
<evidence type="ECO:0000256" key="3">
    <source>
        <dbReference type="ARBA" id="ARBA00023136"/>
    </source>
</evidence>
<accession>A0A1G2Q318</accession>
<keyword evidence="4 5" id="KW-0131">Cell cycle</keyword>
<comment type="subunit">
    <text evidence="5">Self-interacts. Interacts with FtsZ.</text>
</comment>
<dbReference type="GO" id="GO:0043093">
    <property type="term" value="P:FtsZ-dependent cytokinesis"/>
    <property type="evidence" value="ECO:0007669"/>
    <property type="project" value="UniProtKB-UniRule"/>
</dbReference>
<dbReference type="InterPro" id="IPR020823">
    <property type="entry name" value="Cell_div_FtsA"/>
</dbReference>
<comment type="caution">
    <text evidence="8">The sequence shown here is derived from an EMBL/GenBank/DDBJ whole genome shotgun (WGS) entry which is preliminary data.</text>
</comment>
<evidence type="ECO:0000313" key="9">
    <source>
        <dbReference type="Proteomes" id="UP000177575"/>
    </source>
</evidence>
<dbReference type="PROSITE" id="PS50006">
    <property type="entry name" value="FHA_DOMAIN"/>
    <property type="match status" value="1"/>
</dbReference>
<dbReference type="InterPro" id="IPR003494">
    <property type="entry name" value="SHS2_FtsA"/>
</dbReference>
<organism evidence="8 9">
    <name type="scientific">Candidatus Veblenbacteria bacterium RIFOXYB1_FULL_43_13</name>
    <dbReference type="NCBI Taxonomy" id="1802426"/>
    <lineage>
        <taxon>Bacteria</taxon>
        <taxon>Candidatus Vebleniibacteriota</taxon>
    </lineage>
</organism>
<evidence type="ECO:0000256" key="1">
    <source>
        <dbReference type="ARBA" id="ARBA00022475"/>
    </source>
</evidence>
<keyword evidence="3 5" id="KW-0472">Membrane</keyword>
<dbReference type="InterPro" id="IPR043129">
    <property type="entry name" value="ATPase_NBD"/>
</dbReference>
<dbReference type="PANTHER" id="PTHR32432:SF4">
    <property type="entry name" value="CELL DIVISION PROTEIN FTSA"/>
    <property type="match status" value="1"/>
</dbReference>
<evidence type="ECO:0000256" key="5">
    <source>
        <dbReference type="HAMAP-Rule" id="MF_02033"/>
    </source>
</evidence>
<keyword evidence="1 5" id="KW-1003">Cell membrane</keyword>
<dbReference type="Proteomes" id="UP000177575">
    <property type="component" value="Unassembled WGS sequence"/>
</dbReference>
<dbReference type="PANTHER" id="PTHR32432">
    <property type="entry name" value="CELL DIVISION PROTEIN FTSA-RELATED"/>
    <property type="match status" value="1"/>
</dbReference>
<dbReference type="EMBL" id="MHTC01000031">
    <property type="protein sequence ID" value="OHA54976.1"/>
    <property type="molecule type" value="Genomic_DNA"/>
</dbReference>
<dbReference type="SUPFAM" id="SSF53067">
    <property type="entry name" value="Actin-like ATPase domain"/>
    <property type="match status" value="2"/>
</dbReference>
<dbReference type="Pfam" id="PF14450">
    <property type="entry name" value="FtsA"/>
    <property type="match status" value="1"/>
</dbReference>
<keyword evidence="2 5" id="KW-0132">Cell division</keyword>
<protein>
    <recommendedName>
        <fullName evidence="5 6">Cell division protein FtsA</fullName>
    </recommendedName>
</protein>
<feature type="domain" description="FHA" evidence="7">
    <location>
        <begin position="266"/>
        <end position="325"/>
    </location>
</feature>
<evidence type="ECO:0000256" key="6">
    <source>
        <dbReference type="PIRNR" id="PIRNR003101"/>
    </source>
</evidence>
<dbReference type="InterPro" id="IPR050696">
    <property type="entry name" value="FtsA/MreB"/>
</dbReference>
<sequence length="411" mass="43148">MASSNIIAGLDIGSTAIRLAVAQAGADDNLQVIGLAEVPSEGIHKGVVTSIDDAVSAISSCLEKVERMTGSPLEHAWVSINGSHIQAQSSHGVIAVAKPNGEIGEDDVARVVEAAQAVATPPNYEILHVLPRSFTVDGQAGIKDPLGMTGVRLEVEAQIIEGQTAQVKNLTKCVYRTGVDIDDLVLGILATAEAVVTKRQKELGVAVVNIGGSTTSLLVCEDGDPLHAAILPVGSGHITNDIAIGLRTSIDIAERLKIDYGQASAADVGKREEIDLSELSVEEGVISRKHLAEIIEARLEEIFSLVDRELGKIDRSGKLPAGIVLTGGGAKLPGVVELAKHQFRLPATLGYPLEVASPLEKVNDPAFSTALGLVRWGLGQGEGPKGFHLPKFSSVTQVLDKIKSLPKLFMP</sequence>
<dbReference type="GO" id="GO:0009898">
    <property type="term" value="C:cytoplasmic side of plasma membrane"/>
    <property type="evidence" value="ECO:0007669"/>
    <property type="project" value="UniProtKB-UniRule"/>
</dbReference>
<comment type="subcellular location">
    <subcellularLocation>
        <location evidence="5">Cell membrane</location>
        <topology evidence="5">Peripheral membrane protein</topology>
        <orientation evidence="5">Cytoplasmic side</orientation>
    </subcellularLocation>
    <text evidence="5">Localizes to the Z ring in an FtsZ-dependent manner. Targeted to the membrane through a conserved C-terminal amphipathic helix.</text>
</comment>
<dbReference type="HAMAP" id="MF_02033">
    <property type="entry name" value="FtsA"/>
    <property type="match status" value="1"/>
</dbReference>